<proteinExistence type="predicted"/>
<organism evidence="1 2">
    <name type="scientific">Fuscovulum ytuae</name>
    <dbReference type="NCBI Taxonomy" id="3042299"/>
    <lineage>
        <taxon>Bacteria</taxon>
        <taxon>Pseudomonadati</taxon>
        <taxon>Pseudomonadota</taxon>
        <taxon>Alphaproteobacteria</taxon>
        <taxon>Rhodobacterales</taxon>
        <taxon>Paracoccaceae</taxon>
        <taxon>Fuscovulum</taxon>
    </lineage>
</organism>
<accession>A0ABY8Q573</accession>
<protein>
    <submittedName>
        <fullName evidence="1">Uncharacterized protein</fullName>
    </submittedName>
</protein>
<dbReference type="EMBL" id="CP124535">
    <property type="protein sequence ID" value="WGV15420.1"/>
    <property type="molecule type" value="Genomic_DNA"/>
</dbReference>
<sequence length="52" mass="5863">MTRGYPQARSLDVLFVTYGGGHVQMVLPVAHRLALDLTRNWSFIQPRPEPVA</sequence>
<evidence type="ECO:0000313" key="1">
    <source>
        <dbReference type="EMBL" id="WGV15420.1"/>
    </source>
</evidence>
<keyword evidence="2" id="KW-1185">Reference proteome</keyword>
<gene>
    <name evidence="1" type="ORF">QF092_14285</name>
</gene>
<dbReference type="RefSeq" id="WP_281464774.1">
    <property type="nucleotide sequence ID" value="NZ_CP124535.1"/>
</dbReference>
<reference evidence="1 2" key="1">
    <citation type="submission" date="2023-04" db="EMBL/GenBank/DDBJ databases">
        <title>YMD61, complete Genome.</title>
        <authorList>
            <person name="Zhang J."/>
        </authorList>
    </citation>
    <scope>NUCLEOTIDE SEQUENCE [LARGE SCALE GENOMIC DNA]</scope>
    <source>
        <strain evidence="1 2">YMD61</strain>
    </source>
</reference>
<name>A0ABY8Q573_9RHOB</name>
<dbReference type="Proteomes" id="UP001230978">
    <property type="component" value="Chromosome"/>
</dbReference>
<evidence type="ECO:0000313" key="2">
    <source>
        <dbReference type="Proteomes" id="UP001230978"/>
    </source>
</evidence>